<dbReference type="KEGG" id="aaq:AOC05_02035"/>
<dbReference type="PATRIC" id="fig|656366.3.peg.460"/>
<name>A0A0M4QWQ1_9MICC</name>
<gene>
    <name evidence="1" type="ORF">AOC05_02035</name>
</gene>
<dbReference type="Gene3D" id="3.40.50.10190">
    <property type="entry name" value="BRCT domain"/>
    <property type="match status" value="1"/>
</dbReference>
<dbReference type="AlphaFoldDB" id="A0A0M4QWQ1"/>
<dbReference type="SUPFAM" id="SSF52113">
    <property type="entry name" value="BRCT domain"/>
    <property type="match status" value="1"/>
</dbReference>
<evidence type="ECO:0000313" key="2">
    <source>
        <dbReference type="Proteomes" id="UP000062833"/>
    </source>
</evidence>
<dbReference type="Proteomes" id="UP000062833">
    <property type="component" value="Chromosome"/>
</dbReference>
<organism evidence="1 2">
    <name type="scientific">Arthrobacter alpinus</name>
    <dbReference type="NCBI Taxonomy" id="656366"/>
    <lineage>
        <taxon>Bacteria</taxon>
        <taxon>Bacillati</taxon>
        <taxon>Actinomycetota</taxon>
        <taxon>Actinomycetes</taxon>
        <taxon>Micrococcales</taxon>
        <taxon>Micrococcaceae</taxon>
        <taxon>Arthrobacter</taxon>
    </lineage>
</organism>
<dbReference type="InterPro" id="IPR036420">
    <property type="entry name" value="BRCT_dom_sf"/>
</dbReference>
<dbReference type="RefSeq" id="WP_062005263.1">
    <property type="nucleotide sequence ID" value="NZ_CP012677.1"/>
</dbReference>
<accession>A0A0M4QWQ1</accession>
<dbReference type="EMBL" id="CP012677">
    <property type="protein sequence ID" value="ALE91414.1"/>
    <property type="molecule type" value="Genomic_DNA"/>
</dbReference>
<sequence length="121" mass="13149">MKKNDCTCSGRVTTLRNQVVIATGKVSIRGEHEHRDEVHALLERAGARVTTKMSGNISVLIHGDLSGQIVADQVREYSQKILDLLTESTSAHHVCAVSSRGLSELLEGRAAVCLHRHVVGQ</sequence>
<evidence type="ECO:0000313" key="1">
    <source>
        <dbReference type="EMBL" id="ALE91414.1"/>
    </source>
</evidence>
<evidence type="ECO:0008006" key="3">
    <source>
        <dbReference type="Google" id="ProtNLM"/>
    </source>
</evidence>
<reference evidence="2" key="1">
    <citation type="submission" date="2015-09" db="EMBL/GenBank/DDBJ databases">
        <title>Complete genome of Arthrobacter alpinus strain R3.8.</title>
        <authorList>
            <person name="See-Too W.S."/>
            <person name="Chan K.G."/>
        </authorList>
    </citation>
    <scope>NUCLEOTIDE SEQUENCE [LARGE SCALE GENOMIC DNA]</scope>
    <source>
        <strain evidence="2">R3.8</strain>
    </source>
</reference>
<dbReference type="OrthoDB" id="4954591at2"/>
<keyword evidence="2" id="KW-1185">Reference proteome</keyword>
<protein>
    <recommendedName>
        <fullName evidence="3">BRCT domain-containing protein</fullName>
    </recommendedName>
</protein>
<proteinExistence type="predicted"/>